<dbReference type="PANTHER" id="PTHR37691:SF1">
    <property type="entry name" value="BLR3518 PROTEIN"/>
    <property type="match status" value="1"/>
</dbReference>
<reference evidence="2 3" key="1">
    <citation type="submission" date="2016-09" db="EMBL/GenBank/DDBJ databases">
        <title>Acidihalobacter prosperus V6 (DSM14174).</title>
        <authorList>
            <person name="Khaleque H.N."/>
            <person name="Ramsay J.P."/>
            <person name="Murphy R.J.T."/>
            <person name="Kaksonen A.H."/>
            <person name="Boxall N.J."/>
            <person name="Watkin E.L.J."/>
        </authorList>
    </citation>
    <scope>NUCLEOTIDE SEQUENCE [LARGE SCALE GENOMIC DNA]</scope>
    <source>
        <strain evidence="2 3">V6</strain>
    </source>
</reference>
<dbReference type="Pfam" id="PF02635">
    <property type="entry name" value="DsrE"/>
    <property type="match status" value="1"/>
</dbReference>
<dbReference type="SUPFAM" id="SSF75169">
    <property type="entry name" value="DsrEFH-like"/>
    <property type="match status" value="1"/>
</dbReference>
<dbReference type="InterPro" id="IPR027396">
    <property type="entry name" value="DsrEFH-like"/>
</dbReference>
<gene>
    <name evidence="2" type="ORF">BJI67_08920</name>
</gene>
<dbReference type="Proteomes" id="UP000095342">
    <property type="component" value="Chromosome"/>
</dbReference>
<dbReference type="EMBL" id="CP017448">
    <property type="protein sequence ID" value="AOV17167.1"/>
    <property type="molecule type" value="Genomic_DNA"/>
</dbReference>
<keyword evidence="1" id="KW-0732">Signal</keyword>
<evidence type="ECO:0000256" key="1">
    <source>
        <dbReference type="SAM" id="SignalP"/>
    </source>
</evidence>
<organism evidence="2 3">
    <name type="scientific">Acidihalobacter aeolianus</name>
    <dbReference type="NCBI Taxonomy" id="2792603"/>
    <lineage>
        <taxon>Bacteria</taxon>
        <taxon>Pseudomonadati</taxon>
        <taxon>Pseudomonadota</taxon>
        <taxon>Gammaproteobacteria</taxon>
        <taxon>Chromatiales</taxon>
        <taxon>Ectothiorhodospiraceae</taxon>
        <taxon>Acidihalobacter</taxon>
    </lineage>
</organism>
<dbReference type="Gene3D" id="3.40.1260.10">
    <property type="entry name" value="DsrEFH-like"/>
    <property type="match status" value="1"/>
</dbReference>
<proteinExistence type="predicted"/>
<feature type="chain" id="PRO_5009109848" evidence="1">
    <location>
        <begin position="28"/>
        <end position="174"/>
    </location>
</feature>
<accession>A0A1D8K871</accession>
<dbReference type="KEGG" id="aaeo:BJI67_08920"/>
<evidence type="ECO:0000313" key="2">
    <source>
        <dbReference type="EMBL" id="AOV17167.1"/>
    </source>
</evidence>
<dbReference type="PANTHER" id="PTHR37691">
    <property type="entry name" value="BLR3518 PROTEIN"/>
    <property type="match status" value="1"/>
</dbReference>
<keyword evidence="3" id="KW-1185">Reference proteome</keyword>
<sequence length="174" mass="19616">MEKIMKRLFHAGLLGLVMLAAGVVAQADNLPSIPGIEAVPVTPDLNYGGFFKHHQPVKIVFGVADPGNQLKETLINTIATVRYLRGKHYRYEIQIVLYGRAVLTADQWKQKYSSYSAQFQALQDLGVQFRVCHNSMYSLHVKADDIYPYMKIVPAGILQLTKKQMQGFAYISNR</sequence>
<feature type="signal peptide" evidence="1">
    <location>
        <begin position="1"/>
        <end position="27"/>
    </location>
</feature>
<protein>
    <submittedName>
        <fullName evidence="2">Uncharacterized protein</fullName>
    </submittedName>
</protein>
<evidence type="ECO:0000313" key="3">
    <source>
        <dbReference type="Proteomes" id="UP000095342"/>
    </source>
</evidence>
<name>A0A1D8K871_9GAMM</name>
<dbReference type="InterPro" id="IPR003787">
    <property type="entry name" value="Sulphur_relay_DsrE/F-like"/>
</dbReference>
<dbReference type="AlphaFoldDB" id="A0A1D8K871"/>